<accession>A0ABT0TYU4</accession>
<dbReference type="RefSeq" id="WP_250927412.1">
    <property type="nucleotide sequence ID" value="NZ_JAMQBK010000013.1"/>
</dbReference>
<evidence type="ECO:0000256" key="3">
    <source>
        <dbReference type="ARBA" id="ARBA00023102"/>
    </source>
</evidence>
<keyword evidence="2 5" id="KW-0028">Amino-acid biosynthesis</keyword>
<dbReference type="Pfam" id="PF00977">
    <property type="entry name" value="His_biosynth"/>
    <property type="match status" value="1"/>
</dbReference>
<dbReference type="InterPro" id="IPR044524">
    <property type="entry name" value="Isoase_HisA-like"/>
</dbReference>
<dbReference type="EMBL" id="JAMQBK010000013">
    <property type="protein sequence ID" value="MCM2369741.1"/>
    <property type="molecule type" value="Genomic_DNA"/>
</dbReference>
<evidence type="ECO:0000256" key="2">
    <source>
        <dbReference type="ARBA" id="ARBA00022605"/>
    </source>
</evidence>
<proteinExistence type="inferred from homology"/>
<name>A0ABT0TYU4_9BACT</name>
<evidence type="ECO:0000256" key="5">
    <source>
        <dbReference type="RuleBase" id="RU003657"/>
    </source>
</evidence>
<dbReference type="SUPFAM" id="SSF51366">
    <property type="entry name" value="Ribulose-phoshate binding barrel"/>
    <property type="match status" value="1"/>
</dbReference>
<reference evidence="6 7" key="1">
    <citation type="journal article" date="2022" name="Syst. Appl. Microbiol.">
        <title>Rhodopirellula aestuarii sp. nov., a novel member of the genus Rhodopirellula isolated from brackish sediments collected in the Tagus River estuary, Portugal.</title>
        <authorList>
            <person name="Vitorino I.R."/>
            <person name="Klimek D."/>
            <person name="Calusinska M."/>
            <person name="Lobo-da-Cunha A."/>
            <person name="Vasconcelos V."/>
            <person name="Lage O.M."/>
        </authorList>
    </citation>
    <scope>NUCLEOTIDE SEQUENCE [LARGE SCALE GENOMIC DNA]</scope>
    <source>
        <strain evidence="6 7">ICT_H3.1</strain>
    </source>
</reference>
<evidence type="ECO:0000313" key="7">
    <source>
        <dbReference type="Proteomes" id="UP001202961"/>
    </source>
</evidence>
<comment type="pathway">
    <text evidence="4">Amino-acid biosynthesis.</text>
</comment>
<dbReference type="InterPro" id="IPR013785">
    <property type="entry name" value="Aldolase_TIM"/>
</dbReference>
<dbReference type="InterPro" id="IPR006062">
    <property type="entry name" value="His_biosynth"/>
</dbReference>
<dbReference type="PANTHER" id="PTHR43090">
    <property type="entry name" value="1-(5-PHOSPHORIBOSYL)-5-[(5-PHOSPHORIBOSYLAMINO)METHYLIDENEAMINO] IMIDAZOLE-4-CARBOXAMIDE ISOMERASE"/>
    <property type="match status" value="1"/>
</dbReference>
<dbReference type="PANTHER" id="PTHR43090:SF2">
    <property type="entry name" value="1-(5-PHOSPHORIBOSYL)-5-[(5-PHOSPHORIBOSYLAMINO)METHYLIDENEAMINO] IMIDAZOLE-4-CARBOXAMIDE ISOMERASE"/>
    <property type="match status" value="1"/>
</dbReference>
<comment type="similarity">
    <text evidence="1 5">Belongs to the HisA/HisF family.</text>
</comment>
<dbReference type="InterPro" id="IPR011060">
    <property type="entry name" value="RibuloseP-bd_barrel"/>
</dbReference>
<keyword evidence="3 5" id="KW-0368">Histidine biosynthesis</keyword>
<protein>
    <submittedName>
        <fullName evidence="6">HisA/HisF-related TIM barrel protein</fullName>
    </submittedName>
</protein>
<evidence type="ECO:0000256" key="4">
    <source>
        <dbReference type="ARBA" id="ARBA00029440"/>
    </source>
</evidence>
<sequence length="262" mass="28419">MSERPDVATFPSQWKPHAANLIGVVDLKAGVAVHAIAGNREHYRAVSPLWRNALPANGNPLALVDWYRRYSIRRFYLADIDALTGGEIQREVIAALLANCLPGERWMIDVGLNANGIDKTLRWMSSCATSPRAVDWIIASESAESTRMIERVSETLDPETLILGVDFRDGRFIGPNSDLDQWLRIASQSGLRRAVVLDVATVGTDRGPAAAGLCRTLSQRYRGWQWISGGGCRSPQDVAAFLNAGCDGCLMASALLPSAASG</sequence>
<dbReference type="Proteomes" id="UP001202961">
    <property type="component" value="Unassembled WGS sequence"/>
</dbReference>
<comment type="caution">
    <text evidence="6">The sequence shown here is derived from an EMBL/GenBank/DDBJ whole genome shotgun (WGS) entry which is preliminary data.</text>
</comment>
<organism evidence="6 7">
    <name type="scientific">Aporhodopirellula aestuarii</name>
    <dbReference type="NCBI Taxonomy" id="2950107"/>
    <lineage>
        <taxon>Bacteria</taxon>
        <taxon>Pseudomonadati</taxon>
        <taxon>Planctomycetota</taxon>
        <taxon>Planctomycetia</taxon>
        <taxon>Pirellulales</taxon>
        <taxon>Pirellulaceae</taxon>
        <taxon>Aporhodopirellula</taxon>
    </lineage>
</organism>
<gene>
    <name evidence="6" type="ORF">NB063_03805</name>
</gene>
<evidence type="ECO:0000313" key="6">
    <source>
        <dbReference type="EMBL" id="MCM2369741.1"/>
    </source>
</evidence>
<evidence type="ECO:0000256" key="1">
    <source>
        <dbReference type="ARBA" id="ARBA00009667"/>
    </source>
</evidence>
<keyword evidence="7" id="KW-1185">Reference proteome</keyword>
<dbReference type="Gene3D" id="3.20.20.70">
    <property type="entry name" value="Aldolase class I"/>
    <property type="match status" value="1"/>
</dbReference>